<dbReference type="EMBL" id="QOVK01000003">
    <property type="protein sequence ID" value="RXG25327.1"/>
    <property type="molecule type" value="Genomic_DNA"/>
</dbReference>
<name>A0A4Q0PEK5_9FLAO</name>
<feature type="domain" description="Phage integrase SAM-like" evidence="2">
    <location>
        <begin position="15"/>
        <end position="77"/>
    </location>
</feature>
<accession>A0A4Q0PEK5</accession>
<evidence type="ECO:0000256" key="1">
    <source>
        <dbReference type="ARBA" id="ARBA00023125"/>
    </source>
</evidence>
<dbReference type="AlphaFoldDB" id="A0A4Q0PEK5"/>
<dbReference type="InterPro" id="IPR025269">
    <property type="entry name" value="SAM-like_dom"/>
</dbReference>
<gene>
    <name evidence="3" type="ORF">DSM02_1297</name>
</gene>
<dbReference type="InterPro" id="IPR010998">
    <property type="entry name" value="Integrase_recombinase_N"/>
</dbReference>
<dbReference type="Pfam" id="PF13102">
    <property type="entry name" value="Phage_int_SAM_5"/>
    <property type="match status" value="1"/>
</dbReference>
<dbReference type="GO" id="GO:0003677">
    <property type="term" value="F:DNA binding"/>
    <property type="evidence" value="ECO:0007669"/>
    <property type="project" value="UniProtKB-KW"/>
</dbReference>
<keyword evidence="4" id="KW-1185">Reference proteome</keyword>
<organism evidence="3 4">
    <name type="scientific">Leeuwenhoekiella polynyae</name>
    <dbReference type="NCBI Taxonomy" id="1550906"/>
    <lineage>
        <taxon>Bacteria</taxon>
        <taxon>Pseudomonadati</taxon>
        <taxon>Bacteroidota</taxon>
        <taxon>Flavobacteriia</taxon>
        <taxon>Flavobacteriales</taxon>
        <taxon>Flavobacteriaceae</taxon>
        <taxon>Leeuwenhoekiella</taxon>
    </lineage>
</organism>
<evidence type="ECO:0000259" key="2">
    <source>
        <dbReference type="Pfam" id="PF13102"/>
    </source>
</evidence>
<evidence type="ECO:0000313" key="4">
    <source>
        <dbReference type="Proteomes" id="UP000289859"/>
    </source>
</evidence>
<evidence type="ECO:0000313" key="3">
    <source>
        <dbReference type="EMBL" id="RXG25327.1"/>
    </source>
</evidence>
<dbReference type="Proteomes" id="UP000289859">
    <property type="component" value="Unassembled WGS sequence"/>
</dbReference>
<dbReference type="Gene3D" id="1.10.150.130">
    <property type="match status" value="1"/>
</dbReference>
<keyword evidence="1" id="KW-0238">DNA-binding</keyword>
<dbReference type="RefSeq" id="WP_317128228.1">
    <property type="nucleotide sequence ID" value="NZ_QOVK01000003.1"/>
</dbReference>
<sequence length="89" mass="10548">MVKDYFMGDEKSTKTLIHLMKYHSQKINGTLAKGTIQNFQITEGYVLKFLKTIKLKDIYLSRLNYKFICDFESFLFQYYPGRTSQSDEP</sequence>
<reference evidence="3 4" key="1">
    <citation type="submission" date="2018-07" db="EMBL/GenBank/DDBJ databases">
        <title>Leeuwenhoekiella genomics.</title>
        <authorList>
            <person name="Tahon G."/>
            <person name="Willems A."/>
        </authorList>
    </citation>
    <scope>NUCLEOTIDE SEQUENCE [LARGE SCALE GENOMIC DNA]</scope>
    <source>
        <strain evidence="3 4">LMG 29608</strain>
    </source>
</reference>
<comment type="caution">
    <text evidence="3">The sequence shown here is derived from an EMBL/GenBank/DDBJ whole genome shotgun (WGS) entry which is preliminary data.</text>
</comment>
<protein>
    <submittedName>
        <fullName evidence="3">Integrase-like protein</fullName>
    </submittedName>
</protein>
<proteinExistence type="predicted"/>